<evidence type="ECO:0000313" key="2">
    <source>
        <dbReference type="Proteomes" id="UP001472677"/>
    </source>
</evidence>
<dbReference type="EMBL" id="JBBPBM010000075">
    <property type="protein sequence ID" value="KAK8512041.1"/>
    <property type="molecule type" value="Genomic_DNA"/>
</dbReference>
<comment type="caution">
    <text evidence="1">The sequence shown here is derived from an EMBL/GenBank/DDBJ whole genome shotgun (WGS) entry which is preliminary data.</text>
</comment>
<organism evidence="1 2">
    <name type="scientific">Hibiscus sabdariffa</name>
    <name type="common">roselle</name>
    <dbReference type="NCBI Taxonomy" id="183260"/>
    <lineage>
        <taxon>Eukaryota</taxon>
        <taxon>Viridiplantae</taxon>
        <taxon>Streptophyta</taxon>
        <taxon>Embryophyta</taxon>
        <taxon>Tracheophyta</taxon>
        <taxon>Spermatophyta</taxon>
        <taxon>Magnoliopsida</taxon>
        <taxon>eudicotyledons</taxon>
        <taxon>Gunneridae</taxon>
        <taxon>Pentapetalae</taxon>
        <taxon>rosids</taxon>
        <taxon>malvids</taxon>
        <taxon>Malvales</taxon>
        <taxon>Malvaceae</taxon>
        <taxon>Malvoideae</taxon>
        <taxon>Hibiscus</taxon>
    </lineage>
</organism>
<accession>A0ABR2BY53</accession>
<reference evidence="1 2" key="1">
    <citation type="journal article" date="2024" name="G3 (Bethesda)">
        <title>Genome assembly of Hibiscus sabdariffa L. provides insights into metabolisms of medicinal natural products.</title>
        <authorList>
            <person name="Kim T."/>
        </authorList>
    </citation>
    <scope>NUCLEOTIDE SEQUENCE [LARGE SCALE GENOMIC DNA]</scope>
    <source>
        <strain evidence="1">TK-2024</strain>
        <tissue evidence="1">Old leaves</tissue>
    </source>
</reference>
<dbReference type="Proteomes" id="UP001472677">
    <property type="component" value="Unassembled WGS sequence"/>
</dbReference>
<name>A0ABR2BY53_9ROSI</name>
<sequence>MCRSRNTYRVVGEGLTSELECEALSNQHPLLSYKDIFSGGNDSSSVENNLDFDDDDIELLEDDIAFGDSNGIPSIDFSERVQQLALKSMDLALVVKVLGRRISYNAFRNHIFNIWKPSYSLKDIYPKNLAPSKDCPMDREDVQTAPVPVNVTNTTVANLVVNVESNPADVVDPSIHGKSKMKGKSVLTMKKVSGAPGGSKKGVVMASKSLRSHMPTPVNPMQGSRSLPQNDAFSSRFQQNLSKANILDTVKHQAVKLLESANPPIPLPMLTGSQQISGQLAMV</sequence>
<evidence type="ECO:0000313" key="1">
    <source>
        <dbReference type="EMBL" id="KAK8512041.1"/>
    </source>
</evidence>
<keyword evidence="2" id="KW-1185">Reference proteome</keyword>
<gene>
    <name evidence="1" type="ORF">V6N12_018522</name>
</gene>
<proteinExistence type="predicted"/>
<protein>
    <submittedName>
        <fullName evidence="1">Uncharacterized protein</fullName>
    </submittedName>
</protein>